<feature type="transmembrane region" description="Helical" evidence="9">
    <location>
        <begin position="198"/>
        <end position="219"/>
    </location>
</feature>
<evidence type="ECO:0000256" key="1">
    <source>
        <dbReference type="ARBA" id="ARBA00002442"/>
    </source>
</evidence>
<dbReference type="InterPro" id="IPR045062">
    <property type="entry name" value="Cyt_c_biogenesis_CcsA/CcmC"/>
</dbReference>
<proteinExistence type="inferred from homology"/>
<sequence length="239" mass="25924">MISGFANPQRFLGLSAWLLPVTSLLAVVATAIGVVWSLWYAPADYQQGETARIMFIHVPSAWIAVGAYTGMAIGSLSYLVWGHALGDIAAKVMAPIGAAFTALCLATGSIWGRPTWGTWWEWDGRLTSVLVLFFLYLGYMALRSALEETSKASKAAAILCLVGTINIPIIRFSVEWWNTLHQKASIIREGGPSLDPSMLHPLLVMGVAYLLIFAALTLAAMRAEIWKRSADAILARQAA</sequence>
<comment type="caution">
    <text evidence="11">The sequence shown here is derived from an EMBL/GenBank/DDBJ whole genome shotgun (WGS) entry which is preliminary data.</text>
</comment>
<dbReference type="AlphaFoldDB" id="A0A2P2E9E7"/>
<keyword evidence="9" id="KW-0813">Transport</keyword>
<evidence type="ECO:0000256" key="3">
    <source>
        <dbReference type="ARBA" id="ARBA00005840"/>
    </source>
</evidence>
<protein>
    <recommendedName>
        <fullName evidence="4 9">Heme exporter protein C</fullName>
    </recommendedName>
    <alternativeName>
        <fullName evidence="9">Cytochrome c-type biogenesis protein</fullName>
    </alternativeName>
</protein>
<keyword evidence="12" id="KW-1185">Reference proteome</keyword>
<feature type="transmembrane region" description="Helical" evidence="9">
    <location>
        <begin position="92"/>
        <end position="112"/>
    </location>
</feature>
<feature type="transmembrane region" description="Helical" evidence="9">
    <location>
        <begin position="61"/>
        <end position="80"/>
    </location>
</feature>
<dbReference type="PANTHER" id="PTHR30071">
    <property type="entry name" value="HEME EXPORTER PROTEIN C"/>
    <property type="match status" value="1"/>
</dbReference>
<dbReference type="EMBL" id="BFBR01000003">
    <property type="protein sequence ID" value="GBF57697.1"/>
    <property type="molecule type" value="Genomic_DNA"/>
</dbReference>
<keyword evidence="6 9" id="KW-0201">Cytochrome c-type biogenesis</keyword>
<keyword evidence="8 9" id="KW-0472">Membrane</keyword>
<feature type="transmembrane region" description="Helical" evidence="9">
    <location>
        <begin position="124"/>
        <end position="142"/>
    </location>
</feature>
<accession>A0A2P2E9E7</accession>
<dbReference type="PRINTS" id="PR01386">
    <property type="entry name" value="CCMCBIOGNSIS"/>
</dbReference>
<keyword evidence="9" id="KW-0997">Cell inner membrane</keyword>
<evidence type="ECO:0000256" key="5">
    <source>
        <dbReference type="ARBA" id="ARBA00022692"/>
    </source>
</evidence>
<comment type="similarity">
    <text evidence="3 9">Belongs to the CcmC/CycZ/HelC family.</text>
</comment>
<dbReference type="InterPro" id="IPR003557">
    <property type="entry name" value="Cyt_c_biogenesis_CcmC"/>
</dbReference>
<evidence type="ECO:0000256" key="9">
    <source>
        <dbReference type="RuleBase" id="RU364092"/>
    </source>
</evidence>
<dbReference type="PANTHER" id="PTHR30071:SF1">
    <property type="entry name" value="CYTOCHROME B_B6 PROTEIN-RELATED"/>
    <property type="match status" value="1"/>
</dbReference>
<evidence type="ECO:0000256" key="4">
    <source>
        <dbReference type="ARBA" id="ARBA00016463"/>
    </source>
</evidence>
<dbReference type="Proteomes" id="UP000245086">
    <property type="component" value="Unassembled WGS sequence"/>
</dbReference>
<dbReference type="InterPro" id="IPR002541">
    <property type="entry name" value="Cyt_c_assembly"/>
</dbReference>
<dbReference type="GO" id="GO:0020037">
    <property type="term" value="F:heme binding"/>
    <property type="evidence" value="ECO:0007669"/>
    <property type="project" value="InterPro"/>
</dbReference>
<dbReference type="RefSeq" id="WP_108984562.1">
    <property type="nucleotide sequence ID" value="NZ_BFBR01000003.1"/>
</dbReference>
<keyword evidence="9" id="KW-1003">Cell membrane</keyword>
<evidence type="ECO:0000313" key="12">
    <source>
        <dbReference type="Proteomes" id="UP000245086"/>
    </source>
</evidence>
<feature type="transmembrane region" description="Helical" evidence="9">
    <location>
        <begin position="154"/>
        <end position="174"/>
    </location>
</feature>
<evidence type="ECO:0000256" key="7">
    <source>
        <dbReference type="ARBA" id="ARBA00022989"/>
    </source>
</evidence>
<organism evidence="11 12">
    <name type="scientific">Candidatus Phycosocius bacilliformis</name>
    <dbReference type="NCBI Taxonomy" id="1445552"/>
    <lineage>
        <taxon>Bacteria</taxon>
        <taxon>Pseudomonadati</taxon>
        <taxon>Pseudomonadota</taxon>
        <taxon>Alphaproteobacteria</taxon>
        <taxon>Caulobacterales</taxon>
        <taxon>Caulobacterales incertae sedis</taxon>
        <taxon>Candidatus Phycosocius</taxon>
    </lineage>
</organism>
<evidence type="ECO:0000256" key="2">
    <source>
        <dbReference type="ARBA" id="ARBA00004141"/>
    </source>
</evidence>
<dbReference type="OrthoDB" id="9778550at2"/>
<dbReference type="GO" id="GO:0015232">
    <property type="term" value="F:heme transmembrane transporter activity"/>
    <property type="evidence" value="ECO:0007669"/>
    <property type="project" value="InterPro"/>
</dbReference>
<comment type="subcellular location">
    <subcellularLocation>
        <location evidence="9">Cell inner membrane</location>
    </subcellularLocation>
    <subcellularLocation>
        <location evidence="2">Membrane</location>
        <topology evidence="2">Multi-pass membrane protein</topology>
    </subcellularLocation>
</comment>
<feature type="transmembrane region" description="Helical" evidence="9">
    <location>
        <begin position="12"/>
        <end position="41"/>
    </location>
</feature>
<keyword evidence="5 9" id="KW-0812">Transmembrane</keyword>
<dbReference type="Pfam" id="PF01578">
    <property type="entry name" value="Cytochrom_C_asm"/>
    <property type="match status" value="1"/>
</dbReference>
<feature type="domain" description="Cytochrome c assembly protein" evidence="10">
    <location>
        <begin position="16"/>
        <end position="181"/>
    </location>
</feature>
<keyword evidence="7 9" id="KW-1133">Transmembrane helix</keyword>
<evidence type="ECO:0000313" key="11">
    <source>
        <dbReference type="EMBL" id="GBF57697.1"/>
    </source>
</evidence>
<evidence type="ECO:0000259" key="10">
    <source>
        <dbReference type="Pfam" id="PF01578"/>
    </source>
</evidence>
<comment type="function">
    <text evidence="1 9">Required for the export of heme to the periplasm for the biogenesis of c-type cytochromes.</text>
</comment>
<evidence type="ECO:0000256" key="8">
    <source>
        <dbReference type="ARBA" id="ARBA00023136"/>
    </source>
</evidence>
<evidence type="ECO:0000256" key="6">
    <source>
        <dbReference type="ARBA" id="ARBA00022748"/>
    </source>
</evidence>
<dbReference type="GO" id="GO:0017004">
    <property type="term" value="P:cytochrome complex assembly"/>
    <property type="evidence" value="ECO:0007669"/>
    <property type="project" value="UniProtKB-KW"/>
</dbReference>
<name>A0A2P2E9E7_9PROT</name>
<dbReference type="NCBIfam" id="TIGR01191">
    <property type="entry name" value="ccmC"/>
    <property type="match status" value="1"/>
</dbReference>
<gene>
    <name evidence="9 11" type="primary">ccmC</name>
    <name evidence="11" type="ORF">PbB2_01366</name>
</gene>
<dbReference type="GO" id="GO:0005886">
    <property type="term" value="C:plasma membrane"/>
    <property type="evidence" value="ECO:0007669"/>
    <property type="project" value="UniProtKB-SubCell"/>
</dbReference>
<reference evidence="11 12" key="1">
    <citation type="journal article" date="2018" name="Genome Announc.">
        <title>Draft Genome Sequence of "Candidatus Phycosocius bacilliformis," an Alphaproteobacterial Ectosymbiont of the Hydrocarbon-Producing Green Alga Botryococcus braunii.</title>
        <authorList>
            <person name="Tanabe Y."/>
            <person name="Yamaguchi H."/>
            <person name="Watanabe M.M."/>
        </authorList>
    </citation>
    <scope>NUCLEOTIDE SEQUENCE [LARGE SCALE GENOMIC DNA]</scope>
    <source>
        <strain evidence="11 12">BOTRYCO-2</strain>
    </source>
</reference>